<reference evidence="2" key="1">
    <citation type="journal article" date="2019" name="Int. J. Syst. Evol. Microbiol.">
        <title>The Global Catalogue of Microorganisms (GCM) 10K type strain sequencing project: providing services to taxonomists for standard genome sequencing and annotation.</title>
        <authorList>
            <consortium name="The Broad Institute Genomics Platform"/>
            <consortium name="The Broad Institute Genome Sequencing Center for Infectious Disease"/>
            <person name="Wu L."/>
            <person name="Ma J."/>
        </authorList>
    </citation>
    <scope>NUCLEOTIDE SEQUENCE [LARGE SCALE GENOMIC DNA]</scope>
    <source>
        <strain evidence="2">TISTR 1827</strain>
    </source>
</reference>
<keyword evidence="2" id="KW-1185">Reference proteome</keyword>
<dbReference type="EMBL" id="JBHUMY010000032">
    <property type="protein sequence ID" value="MFD2662868.1"/>
    <property type="molecule type" value="Genomic_DNA"/>
</dbReference>
<organism evidence="1 2">
    <name type="scientific">Paenibacillus thailandensis</name>
    <dbReference type="NCBI Taxonomy" id="393250"/>
    <lineage>
        <taxon>Bacteria</taxon>
        <taxon>Bacillati</taxon>
        <taxon>Bacillota</taxon>
        <taxon>Bacilli</taxon>
        <taxon>Bacillales</taxon>
        <taxon>Paenibacillaceae</taxon>
        <taxon>Paenibacillus</taxon>
    </lineage>
</organism>
<protein>
    <submittedName>
        <fullName evidence="1">Uncharacterized protein</fullName>
    </submittedName>
</protein>
<evidence type="ECO:0000313" key="2">
    <source>
        <dbReference type="Proteomes" id="UP001597493"/>
    </source>
</evidence>
<dbReference type="Proteomes" id="UP001597493">
    <property type="component" value="Unassembled WGS sequence"/>
</dbReference>
<accession>A0ABW5R2I2</accession>
<name>A0ABW5R2I2_9BACL</name>
<comment type="caution">
    <text evidence="1">The sequence shown here is derived from an EMBL/GenBank/DDBJ whole genome shotgun (WGS) entry which is preliminary data.</text>
</comment>
<dbReference type="RefSeq" id="WP_379277802.1">
    <property type="nucleotide sequence ID" value="NZ_JBHUGT010000013.1"/>
</dbReference>
<gene>
    <name evidence="1" type="ORF">ACFSW5_21670</name>
</gene>
<proteinExistence type="predicted"/>
<sequence>MEMGVLAPAFKVAGIAIGSEFVAMLMEENGHGNKVMFVKIASWVSCAYVALDFWWEGLRHAAAFFGVYI</sequence>
<evidence type="ECO:0000313" key="1">
    <source>
        <dbReference type="EMBL" id="MFD2662868.1"/>
    </source>
</evidence>